<dbReference type="PROSITE" id="PS51375">
    <property type="entry name" value="PPR"/>
    <property type="match status" value="3"/>
</dbReference>
<organism evidence="6 7">
    <name type="scientific">Clydaea vesicula</name>
    <dbReference type="NCBI Taxonomy" id="447962"/>
    <lineage>
        <taxon>Eukaryota</taxon>
        <taxon>Fungi</taxon>
        <taxon>Fungi incertae sedis</taxon>
        <taxon>Chytridiomycota</taxon>
        <taxon>Chytridiomycota incertae sedis</taxon>
        <taxon>Chytridiomycetes</taxon>
        <taxon>Lobulomycetales</taxon>
        <taxon>Lobulomycetaceae</taxon>
        <taxon>Clydaea</taxon>
    </lineage>
</organism>
<feature type="repeat" description="PPR" evidence="5">
    <location>
        <begin position="192"/>
        <end position="226"/>
    </location>
</feature>
<evidence type="ECO:0008006" key="8">
    <source>
        <dbReference type="Google" id="ProtNLM"/>
    </source>
</evidence>
<feature type="non-terminal residue" evidence="6">
    <location>
        <position position="1"/>
    </location>
</feature>
<dbReference type="PANTHER" id="PTHR47447:SF23">
    <property type="entry name" value="PENTACOTRIPEPTIDE-REPEAT REGION OF PRORP DOMAIN-CONTAINING PROTEIN"/>
    <property type="match status" value="1"/>
</dbReference>
<comment type="function">
    <text evidence="3">Regulates mitochondrial small subunit maturation by controlling 15S rRNA 5'-end processing. Localizes to the 5' precursor of the 15S rRNA in a position that is subsequently occupied by mS47 in the mature yeast mtSSU. Uses structure and sequence-specific RNA recognition, binding to a single-stranded region of the precursor and specifically recognizing bases -6 to -1. The exchange of Ccm1 for mS47 is coupled to the irreversible removal of precursor rRNA that is accompanied by conformational changes of the mitoribosomal proteins uS5m and mS26. These conformational changes signal completion of 5'-end rRNA processing through protection of the mature 5'-end of the 15S rRNA and stabilization of mS47. The removal of the 5' precursor together with the dissociation of Ccm1 may be catalyzed by the 5'-3' exoribonuclease Pet127. Involved in the specific removal of group I introns in mitochondrial encoded transcripts.</text>
</comment>
<dbReference type="PANTHER" id="PTHR47447">
    <property type="entry name" value="OS03G0856100 PROTEIN"/>
    <property type="match status" value="1"/>
</dbReference>
<dbReference type="Proteomes" id="UP001211065">
    <property type="component" value="Unassembled WGS sequence"/>
</dbReference>
<accession>A0AAD5U544</accession>
<reference evidence="6" key="1">
    <citation type="submission" date="2020-05" db="EMBL/GenBank/DDBJ databases">
        <title>Phylogenomic resolution of chytrid fungi.</title>
        <authorList>
            <person name="Stajich J.E."/>
            <person name="Amses K."/>
            <person name="Simmons R."/>
            <person name="Seto K."/>
            <person name="Myers J."/>
            <person name="Bonds A."/>
            <person name="Quandt C.A."/>
            <person name="Barry K."/>
            <person name="Liu P."/>
            <person name="Grigoriev I."/>
            <person name="Longcore J.E."/>
            <person name="James T.Y."/>
        </authorList>
    </citation>
    <scope>NUCLEOTIDE SEQUENCE</scope>
    <source>
        <strain evidence="6">JEL0476</strain>
    </source>
</reference>
<protein>
    <recommendedName>
        <fullName evidence="8">Pentatricopeptide repeat-containing protein</fullName>
    </recommendedName>
</protein>
<gene>
    <name evidence="6" type="ORF">HK099_008036</name>
</gene>
<dbReference type="Pfam" id="PF13812">
    <property type="entry name" value="PPR_3"/>
    <property type="match status" value="2"/>
</dbReference>
<evidence type="ECO:0000313" key="6">
    <source>
        <dbReference type="EMBL" id="KAJ3224718.1"/>
    </source>
</evidence>
<dbReference type="InterPro" id="IPR002885">
    <property type="entry name" value="PPR_rpt"/>
</dbReference>
<proteinExistence type="inferred from homology"/>
<keyword evidence="7" id="KW-1185">Reference proteome</keyword>
<dbReference type="Gene3D" id="1.25.40.10">
    <property type="entry name" value="Tetratricopeptide repeat domain"/>
    <property type="match status" value="3"/>
</dbReference>
<dbReference type="InterPro" id="IPR011990">
    <property type="entry name" value="TPR-like_helical_dom_sf"/>
</dbReference>
<comment type="subunit">
    <text evidence="4">Binds to mitochondrial small subunit 15S rRNA.</text>
</comment>
<feature type="repeat" description="PPR" evidence="5">
    <location>
        <begin position="332"/>
        <end position="366"/>
    </location>
</feature>
<feature type="repeat" description="PPR" evidence="5">
    <location>
        <begin position="438"/>
        <end position="472"/>
    </location>
</feature>
<evidence type="ECO:0000313" key="7">
    <source>
        <dbReference type="Proteomes" id="UP001211065"/>
    </source>
</evidence>
<dbReference type="NCBIfam" id="TIGR00756">
    <property type="entry name" value="PPR"/>
    <property type="match status" value="2"/>
</dbReference>
<evidence type="ECO:0000256" key="2">
    <source>
        <dbReference type="ARBA" id="ARBA00022737"/>
    </source>
</evidence>
<name>A0AAD5U544_9FUNG</name>
<dbReference type="Pfam" id="PF13041">
    <property type="entry name" value="PPR_2"/>
    <property type="match status" value="2"/>
</dbReference>
<comment type="similarity">
    <text evidence="1">Belongs to the CCM1 family.</text>
</comment>
<evidence type="ECO:0000256" key="3">
    <source>
        <dbReference type="ARBA" id="ARBA00044493"/>
    </source>
</evidence>
<evidence type="ECO:0000256" key="1">
    <source>
        <dbReference type="ARBA" id="ARBA00006192"/>
    </source>
</evidence>
<keyword evidence="2" id="KW-0677">Repeat</keyword>
<dbReference type="EMBL" id="JADGJW010000084">
    <property type="protein sequence ID" value="KAJ3224718.1"/>
    <property type="molecule type" value="Genomic_DNA"/>
</dbReference>
<dbReference type="AlphaFoldDB" id="A0AAD5U544"/>
<sequence length="689" mass="82439">WFKLMIYFETVPVASNFISFIEKFLKLNQRGSNEKAEYYLKILFTSKAEFTWDDYSYLHRIFKNDANKTVKFFTDLTASGCIFQEKLRFFKPNTLNFNFLMWVTKNDSANFKKLFFDIIKHRVSLNFESYKLISEFFSKNSSTIEDFLLTLTQWGYIPDDLYYEMFLKTIRKDLKKLESYYKQFKENGFKANVYTYNILLYAYFKEKRFNKVTQYYTYMIMRGIEFNLETYNILMVAYATESYFQDYKKVHHFFNEAKAKFKLNAYSFLGPIISSKGNLDKIEQYIEELKNLGLKLNLQIYRRILPIYAKKQNYEKFFYFFVQMNVHNFVPTVEIYDILFSYLAKIGEFEKLQHYLKKMYNKGVKPDTRLFNTLIDSYTRYPQYRNLQMAEFYYNEILAEGLKPDFSTYTCLISAFKHDVSKVEYYYKKMTIEEVEPQLNTYNVLISVYTKLGKKQKAIVLVDKMMKKGIIPDKNTYTSLLSDEFMDLENVCDKLHLFRKVGLEPSEVMWNEVIKYFSRNNNNKLCVLIFRALSGTLTNITDNKLIPFEIKQINISDPVLFCVAIDACKIGRLEEDAHFIYNFALECDIYLHSNVLTSYIECLCSFGKFDFAINLVLQNLHYFKLNKSKTYSRRSKFIYPDKKTILHLKLSLEENNQHEKLLFLKTELMSDELKNYTMEGYKPILKKLF</sequence>
<evidence type="ECO:0000256" key="4">
    <source>
        <dbReference type="ARBA" id="ARBA00044511"/>
    </source>
</evidence>
<comment type="caution">
    <text evidence="6">The sequence shown here is derived from an EMBL/GenBank/DDBJ whole genome shotgun (WGS) entry which is preliminary data.</text>
</comment>
<evidence type="ECO:0000256" key="5">
    <source>
        <dbReference type="PROSITE-ProRule" id="PRU00708"/>
    </source>
</evidence>